<keyword evidence="1" id="KW-0472">Membrane</keyword>
<dbReference type="RefSeq" id="WP_123326487.1">
    <property type="nucleotide sequence ID" value="NZ_JBHRSX010000005.1"/>
</dbReference>
<gene>
    <name evidence="2" type="ORF">ACFOEW_01085</name>
</gene>
<keyword evidence="1" id="KW-0812">Transmembrane</keyword>
<feature type="transmembrane region" description="Helical" evidence="1">
    <location>
        <begin position="80"/>
        <end position="98"/>
    </location>
</feature>
<reference evidence="3" key="1">
    <citation type="journal article" date="2019" name="Int. J. Syst. Evol. Microbiol.">
        <title>The Global Catalogue of Microorganisms (GCM) 10K type strain sequencing project: providing services to taxonomists for standard genome sequencing and annotation.</title>
        <authorList>
            <consortium name="The Broad Institute Genomics Platform"/>
            <consortium name="The Broad Institute Genome Sequencing Center for Infectious Disease"/>
            <person name="Wu L."/>
            <person name="Ma J."/>
        </authorList>
    </citation>
    <scope>NUCLEOTIDE SEQUENCE [LARGE SCALE GENOMIC DNA]</scope>
    <source>
        <strain evidence="3">KCTC 52449</strain>
    </source>
</reference>
<evidence type="ECO:0000313" key="3">
    <source>
        <dbReference type="Proteomes" id="UP001595477"/>
    </source>
</evidence>
<name>A0ABV7JR21_9ALTE</name>
<dbReference type="EMBL" id="JBHRSX010000005">
    <property type="protein sequence ID" value="MFC3200416.1"/>
    <property type="molecule type" value="Genomic_DNA"/>
</dbReference>
<dbReference type="Proteomes" id="UP001595477">
    <property type="component" value="Unassembled WGS sequence"/>
</dbReference>
<keyword evidence="1" id="KW-1133">Transmembrane helix</keyword>
<feature type="transmembrane region" description="Helical" evidence="1">
    <location>
        <begin position="48"/>
        <end position="68"/>
    </location>
</feature>
<sequence length="99" mass="10864">MTTPELKLSEDRAFWLFLGCVALAVVVLLFEILVIQSSWAPVVGFVKAFIFGGVAALIPAFYAVFSFYRSRAQSSTLKSVLVISLLWFSTVAVTLALSR</sequence>
<organism evidence="2 3">
    <name type="scientific">Alteromonas oceani</name>
    <dbReference type="NCBI Taxonomy" id="2071609"/>
    <lineage>
        <taxon>Bacteria</taxon>
        <taxon>Pseudomonadati</taxon>
        <taxon>Pseudomonadota</taxon>
        <taxon>Gammaproteobacteria</taxon>
        <taxon>Alteromonadales</taxon>
        <taxon>Alteromonadaceae</taxon>
        <taxon>Alteromonas/Salinimonas group</taxon>
        <taxon>Alteromonas</taxon>
    </lineage>
</organism>
<proteinExistence type="predicted"/>
<keyword evidence="3" id="KW-1185">Reference proteome</keyword>
<evidence type="ECO:0000313" key="2">
    <source>
        <dbReference type="EMBL" id="MFC3200416.1"/>
    </source>
</evidence>
<accession>A0ABV7JR21</accession>
<comment type="caution">
    <text evidence="2">The sequence shown here is derived from an EMBL/GenBank/DDBJ whole genome shotgun (WGS) entry which is preliminary data.</text>
</comment>
<protein>
    <submittedName>
        <fullName evidence="2">Uncharacterized protein</fullName>
    </submittedName>
</protein>
<feature type="transmembrane region" description="Helical" evidence="1">
    <location>
        <begin position="12"/>
        <end position="36"/>
    </location>
</feature>
<evidence type="ECO:0000256" key="1">
    <source>
        <dbReference type="SAM" id="Phobius"/>
    </source>
</evidence>